<accession>A0A8D8GV35</accession>
<sequence>MRSTLPPGQNLRRWTHPKLTTCWGCSTMTSYRTPPTWATARTRTPRHWCAWCTTRWKCSRRRNIRTGFCCLSRTVTFCGPTRKTNPTRRSSRWRTTRWPLTWAT</sequence>
<dbReference type="EMBL" id="HBUE01188632">
    <property type="protein sequence ID" value="CAG6523917.1"/>
    <property type="molecule type" value="Transcribed_RNA"/>
</dbReference>
<reference evidence="1" key="1">
    <citation type="submission" date="2021-05" db="EMBL/GenBank/DDBJ databases">
        <authorList>
            <person name="Alioto T."/>
            <person name="Alioto T."/>
            <person name="Gomez Garrido J."/>
        </authorList>
    </citation>
    <scope>NUCLEOTIDE SEQUENCE</scope>
</reference>
<dbReference type="EMBL" id="HBUE01294433">
    <property type="protein sequence ID" value="CAG6575592.1"/>
    <property type="molecule type" value="Transcribed_RNA"/>
</dbReference>
<organism evidence="1">
    <name type="scientific">Culex pipiens</name>
    <name type="common">House mosquito</name>
    <dbReference type="NCBI Taxonomy" id="7175"/>
    <lineage>
        <taxon>Eukaryota</taxon>
        <taxon>Metazoa</taxon>
        <taxon>Ecdysozoa</taxon>
        <taxon>Arthropoda</taxon>
        <taxon>Hexapoda</taxon>
        <taxon>Insecta</taxon>
        <taxon>Pterygota</taxon>
        <taxon>Neoptera</taxon>
        <taxon>Endopterygota</taxon>
        <taxon>Diptera</taxon>
        <taxon>Nematocera</taxon>
        <taxon>Culicoidea</taxon>
        <taxon>Culicidae</taxon>
        <taxon>Culicinae</taxon>
        <taxon>Culicini</taxon>
        <taxon>Culex</taxon>
        <taxon>Culex</taxon>
    </lineage>
</organism>
<name>A0A8D8GV35_CULPI</name>
<evidence type="ECO:0000313" key="1">
    <source>
        <dbReference type="EMBL" id="CAG6523917.1"/>
    </source>
</evidence>
<dbReference type="AlphaFoldDB" id="A0A8D8GV35"/>
<protein>
    <submittedName>
        <fullName evidence="1">(northern house mosquito) hypothetical protein</fullName>
    </submittedName>
</protein>
<proteinExistence type="predicted"/>